<evidence type="ECO:0000313" key="2">
    <source>
        <dbReference type="Proteomes" id="UP000295217"/>
    </source>
</evidence>
<name>A0A4R5AK94_9ACTN</name>
<organism evidence="1 2">
    <name type="scientific">Jiangella aurantiaca</name>
    <dbReference type="NCBI Taxonomy" id="2530373"/>
    <lineage>
        <taxon>Bacteria</taxon>
        <taxon>Bacillati</taxon>
        <taxon>Actinomycetota</taxon>
        <taxon>Actinomycetes</taxon>
        <taxon>Jiangellales</taxon>
        <taxon>Jiangellaceae</taxon>
        <taxon>Jiangella</taxon>
    </lineage>
</organism>
<reference evidence="1 2" key="1">
    <citation type="submission" date="2019-02" db="EMBL/GenBank/DDBJ databases">
        <title>Draft genome sequences of novel Actinobacteria.</title>
        <authorList>
            <person name="Sahin N."/>
            <person name="Ay H."/>
            <person name="Saygin H."/>
        </authorList>
    </citation>
    <scope>NUCLEOTIDE SEQUENCE [LARGE SCALE GENOMIC DNA]</scope>
    <source>
        <strain evidence="1 2">8K307</strain>
    </source>
</reference>
<sequence length="367" mass="38508">MHEQQACPAGATEQHALEVVIVDTTSSDATVRTTGESWLCEGHHIRPRIAVSTSESGMRVTATAVGVIVAAVVSSGVTSSATAPSSTSAAPAAAPAAVCQTHLGTFDHSGNYRKVNVSSDLTIVIGEGGDLPGAADLRTLGTGSIDYGDDAEPQPFHDNWHLATSSAALYLIRAQSNSWTGEHDSVTAELVAPRWGGFRHLVQAGQPGESVPNLIYGLHDNGTLYRYQLNWGGGTPSVSSYGSVDGFGDLRTMTLISRRSGYDTLLATTTTGQLTSIRIPTTATMTAARSVIRARTWGALDQLAIGVCDSGTMLVAINSATDLAYAYHLGVLNGTSTPITSWGQLQGQWAYRLVTNSFPFDTIPRGA</sequence>
<keyword evidence="2" id="KW-1185">Reference proteome</keyword>
<dbReference type="Proteomes" id="UP000295217">
    <property type="component" value="Unassembled WGS sequence"/>
</dbReference>
<dbReference type="RefSeq" id="WP_132101134.1">
    <property type="nucleotide sequence ID" value="NZ_SMLB01000001.1"/>
</dbReference>
<dbReference type="OrthoDB" id="5178952at2"/>
<accession>A0A4R5AK94</accession>
<dbReference type="EMBL" id="SMLB01000001">
    <property type="protein sequence ID" value="TDD73063.1"/>
    <property type="molecule type" value="Genomic_DNA"/>
</dbReference>
<evidence type="ECO:0000313" key="1">
    <source>
        <dbReference type="EMBL" id="TDD73063.1"/>
    </source>
</evidence>
<dbReference type="AlphaFoldDB" id="A0A4R5AK94"/>
<proteinExistence type="predicted"/>
<gene>
    <name evidence="1" type="ORF">E1262_00825</name>
</gene>
<comment type="caution">
    <text evidence="1">The sequence shown here is derived from an EMBL/GenBank/DDBJ whole genome shotgun (WGS) entry which is preliminary data.</text>
</comment>
<protein>
    <submittedName>
        <fullName evidence="1">Uncharacterized protein</fullName>
    </submittedName>
</protein>